<organism evidence="3 4">
    <name type="scientific">Aspergillus felis</name>
    <dbReference type="NCBI Taxonomy" id="1287682"/>
    <lineage>
        <taxon>Eukaryota</taxon>
        <taxon>Fungi</taxon>
        <taxon>Dikarya</taxon>
        <taxon>Ascomycota</taxon>
        <taxon>Pezizomycotina</taxon>
        <taxon>Eurotiomycetes</taxon>
        <taxon>Eurotiomycetidae</taxon>
        <taxon>Eurotiales</taxon>
        <taxon>Aspergillaceae</taxon>
        <taxon>Aspergillus</taxon>
        <taxon>Aspergillus subgen. Fumigati</taxon>
    </lineage>
</organism>
<evidence type="ECO:0000259" key="2">
    <source>
        <dbReference type="Pfam" id="PF00651"/>
    </source>
</evidence>
<name>A0A8H6PMP4_9EURO</name>
<dbReference type="Gene3D" id="3.30.710.10">
    <property type="entry name" value="Potassium Channel Kv1.1, Chain A"/>
    <property type="match status" value="1"/>
</dbReference>
<evidence type="ECO:0000256" key="1">
    <source>
        <dbReference type="SAM" id="MobiDB-lite"/>
    </source>
</evidence>
<sequence length="574" mass="63735">MSSSWYPHQSSLALTHPSIYSDEEAGVVRYRASSKHLSLASQYFEKRLKKERGEGEELQKNGCIEMDVPDTDPEAFSILLDLMHCRTQEVPISVTFDELVELAVQVNYFICHGVLGLYPARWIEQLKAKRPNAYCDETVKWIFVSGVFNDCELYASVTCLAIRQSKDFINTLDLPIPLTVTGALMKQMKAHRLPWPREDLDYKGLAPESVASKILEFEKPSSKVSCKARMTFYLVDPFGDVVLVLSAQRRAPSQTSPAEEATQTKPVPSTSPASTEANNNAFIKKNAGEKLSDPKDAAAAAVETPQTRFKVSSKHLTLASNYFKDHLKKRISPTSTANEPGYVEVPMLDSDPGAFLIVMNIIHSQGQQIPKEVDAAMLLKVAAVVRYLDCQEACTFVFGVWMKRLADENKIAFDTWDNCLKWVYISWASNRHSLFTSSTTAAMSRRSSSSTYPAELNLPAYQRPFLDDITKGWRTASDKAKSVLSAETARLKGKTVHCHFCCDSLHLGAVIKAPSHRDSASLWSVYESLKSKTTHCTAGKPQCVNVASFLTLKSALAKACKGEGLILQNYALSD</sequence>
<dbReference type="OrthoDB" id="5275938at2759"/>
<dbReference type="EMBL" id="JACBAE010001394">
    <property type="protein sequence ID" value="KAF7157102.1"/>
    <property type="molecule type" value="Genomic_DNA"/>
</dbReference>
<feature type="region of interest" description="Disordered" evidence="1">
    <location>
        <begin position="250"/>
        <end position="278"/>
    </location>
</feature>
<accession>A0A8H6PMP4</accession>
<dbReference type="AlphaFoldDB" id="A0A8H6PMP4"/>
<proteinExistence type="predicted"/>
<evidence type="ECO:0000313" key="3">
    <source>
        <dbReference type="EMBL" id="KAF7157102.1"/>
    </source>
</evidence>
<protein>
    <recommendedName>
        <fullName evidence="2">BTB domain-containing protein</fullName>
    </recommendedName>
</protein>
<dbReference type="Proteomes" id="UP000654922">
    <property type="component" value="Unassembled WGS sequence"/>
</dbReference>
<dbReference type="CDD" id="cd18186">
    <property type="entry name" value="BTB_POZ_ZBTB_KLHL-like"/>
    <property type="match status" value="1"/>
</dbReference>
<comment type="caution">
    <text evidence="3">The sequence shown here is derived from an EMBL/GenBank/DDBJ whole genome shotgun (WGS) entry which is preliminary data.</text>
</comment>
<feature type="domain" description="BTB" evidence="2">
    <location>
        <begin position="29"/>
        <end position="103"/>
    </location>
</feature>
<reference evidence="3" key="1">
    <citation type="submission" date="2020-06" db="EMBL/GenBank/DDBJ databases">
        <title>Draft genome sequences of strains closely related to Aspergillus parafelis and Aspergillus hiratsukae.</title>
        <authorList>
            <person name="Dos Santos R.A.C."/>
            <person name="Rivero-Menendez O."/>
            <person name="Steenwyk J.L."/>
            <person name="Mead M.E."/>
            <person name="Goldman G.H."/>
            <person name="Alastruey-Izquierdo A."/>
            <person name="Rokas A."/>
        </authorList>
    </citation>
    <scope>NUCLEOTIDE SEQUENCE</scope>
    <source>
        <strain evidence="3">CNM-CM5623</strain>
    </source>
</reference>
<dbReference type="InterPro" id="IPR011333">
    <property type="entry name" value="SKP1/BTB/POZ_sf"/>
</dbReference>
<evidence type="ECO:0000313" key="4">
    <source>
        <dbReference type="Proteomes" id="UP000654922"/>
    </source>
</evidence>
<dbReference type="InterPro" id="IPR000210">
    <property type="entry name" value="BTB/POZ_dom"/>
</dbReference>
<feature type="compositionally biased region" description="Polar residues" evidence="1">
    <location>
        <begin position="251"/>
        <end position="278"/>
    </location>
</feature>
<gene>
    <name evidence="3" type="ORF">CNMCM5623_001090</name>
</gene>
<dbReference type="Pfam" id="PF00651">
    <property type="entry name" value="BTB"/>
    <property type="match status" value="1"/>
</dbReference>